<proteinExistence type="predicted"/>
<protein>
    <submittedName>
        <fullName evidence="1">Uncharacterized protein</fullName>
    </submittedName>
</protein>
<comment type="caution">
    <text evidence="1">The sequence shown here is derived from an EMBL/GenBank/DDBJ whole genome shotgun (WGS) entry which is preliminary data.</text>
</comment>
<reference evidence="1" key="1">
    <citation type="submission" date="2022-04" db="EMBL/GenBank/DDBJ databases">
        <title>Jade perch genome.</title>
        <authorList>
            <person name="Chao B."/>
        </authorList>
    </citation>
    <scope>NUCLEOTIDE SEQUENCE</scope>
    <source>
        <strain evidence="1">CB-2022</strain>
    </source>
</reference>
<accession>A0ACB8WE62</accession>
<evidence type="ECO:0000313" key="2">
    <source>
        <dbReference type="Proteomes" id="UP000831701"/>
    </source>
</evidence>
<sequence>MLLSFLREKLRLTGTKSSCGGGGCGACTIMVSRYHPVTKTIVSIHTVSLHHTFSHYSANACLLPLCQLHGAAVTTVEGVGSTRTRIHPVQERIAKAHGSQCGFCTPGMVMSMYTLLRNKPQPTMDDINEALGASMESKVPSNLCRCTGYRPIVDGCRTFCQEANCCQTNGAGNCCLNGDERAEEAEHEKPRLFDEEEFLPLDPTQELIFPPELILMGQTVNPQTLTFCGERMSWVSPASLEELVQLKSRNPKAPLVMGNTNIGPDIKFKGVLHPLIISPTRVMELFEVAQTPHELQETLTKCTLASAGVWVGAGYSLSEVRSLLEKLVSQFPEEKTELFRALIQQLGDLGSQQIRNVASLGGNIMSAYPNSDLNPVLAAGNCKVSVISSGGSREVPLNQDFFVGFGKTILKPEEIVVSVFIPISRKGEFVRAFRQAPRKTSAFATVTTGMRVFFSEGSRVVQDVSIYFGGMGPTTVSAAKTCAAIISRPWDDETLGRAYDVLLDELVLPPSAPGGKVEFRRSLTLSFLFKFNLEILQRLREMNVITDELPEKMKIQPLPREIQPSLQEFQHVSNSQSDQDPVGRPIMHRSAISQATGEAVYCDDIPRTDGELFLALVTSSRAHAKITGMDVSEALQLPGVVDVITAKDIPGKKVRATFGYEEELLAEAEVSCIGQMICAVVADTRAHAKRGAAAVKISYEDLPDPVFTIEEATEKSSFFEPLRAIERGNVTEAFKTVDQLYDGKFRMGGQEHFYMETQSMLVVPVGEEKEFNVYISTQWPTLTQDAIAETLDIPSNRVTCHVKRMGGAFGGKVTKTSILASITSVAAWKTNHAVRFVLERGDDMLITGARHPVVGKYKVGFMNDGRIVAADIQYYANAGNTIDESVLVVEKILLHMDNAYNIPNLRGRAAACKTNLPSNTAFRGFGVPQSIVVVENMVNDVAMVLGRPADQIREINMYKGPSVTHYKFEFSPKNMLRCWEECKVKSDYSARRGAVNQFNQQNRWKKRGMSIIPIKYGIAFGESFLNQAAALVHIYKDGSVLVTHGGTEMGQGIHTKMQQVASRELGIPPSKIYISETSTNTVPNTCPSAASFGTDANGMAVKNACQTLYQRLEPIRQKNPKGSWESWVHAAFFEKISLSATGFYRGPDTYMDWEKMEGRPYAYFTFGACCCEVELDCLTGDYRTVRTDIVADIGRSVNPSVDIGQIEGAFMQGLGLYTLEELKFSPSGLLYTRGPSQYKIPAICDVPLRFNVYLLSDSDNPHAIYSSKGIGEPILFLGSSVFFAIKDAVAAARSESGLVGPFSLNSPATPERACLACASPLTQKVKMLKYWCFYSVNAVINT</sequence>
<keyword evidence="2" id="KW-1185">Reference proteome</keyword>
<name>A0ACB8WE62_9TELE</name>
<dbReference type="EMBL" id="CM041541">
    <property type="protein sequence ID" value="KAI3366122.1"/>
    <property type="molecule type" value="Genomic_DNA"/>
</dbReference>
<evidence type="ECO:0000313" key="1">
    <source>
        <dbReference type="EMBL" id="KAI3366122.1"/>
    </source>
</evidence>
<dbReference type="Proteomes" id="UP000831701">
    <property type="component" value="Chromosome 11"/>
</dbReference>
<gene>
    <name evidence="1" type="ORF">L3Q82_009951</name>
</gene>
<organism evidence="1 2">
    <name type="scientific">Scortum barcoo</name>
    <name type="common">barcoo grunter</name>
    <dbReference type="NCBI Taxonomy" id="214431"/>
    <lineage>
        <taxon>Eukaryota</taxon>
        <taxon>Metazoa</taxon>
        <taxon>Chordata</taxon>
        <taxon>Craniata</taxon>
        <taxon>Vertebrata</taxon>
        <taxon>Euteleostomi</taxon>
        <taxon>Actinopterygii</taxon>
        <taxon>Neopterygii</taxon>
        <taxon>Teleostei</taxon>
        <taxon>Neoteleostei</taxon>
        <taxon>Acanthomorphata</taxon>
        <taxon>Eupercaria</taxon>
        <taxon>Centrarchiformes</taxon>
        <taxon>Terapontoidei</taxon>
        <taxon>Terapontidae</taxon>
        <taxon>Scortum</taxon>
    </lineage>
</organism>
<feature type="non-terminal residue" evidence="1">
    <location>
        <position position="1342"/>
    </location>
</feature>